<feature type="non-terminal residue" evidence="1">
    <location>
        <position position="78"/>
    </location>
</feature>
<dbReference type="GO" id="GO:0016485">
    <property type="term" value="P:protein processing"/>
    <property type="evidence" value="ECO:0007669"/>
    <property type="project" value="TreeGrafter"/>
</dbReference>
<evidence type="ECO:0008006" key="2">
    <source>
        <dbReference type="Google" id="ProtNLM"/>
    </source>
</evidence>
<gene>
    <name evidence="1" type="ORF">METZ01_LOCUS332635</name>
</gene>
<evidence type="ECO:0000313" key="1">
    <source>
        <dbReference type="EMBL" id="SVC79781.1"/>
    </source>
</evidence>
<name>A0A382Q6C8_9ZZZZ</name>
<reference evidence="1" key="1">
    <citation type="submission" date="2018-05" db="EMBL/GenBank/DDBJ databases">
        <authorList>
            <person name="Lanie J.A."/>
            <person name="Ng W.-L."/>
            <person name="Kazmierczak K.M."/>
            <person name="Andrzejewski T.M."/>
            <person name="Davidsen T.M."/>
            <person name="Wayne K.J."/>
            <person name="Tettelin H."/>
            <person name="Glass J.I."/>
            <person name="Rusch D."/>
            <person name="Podicherti R."/>
            <person name="Tsui H.-C.T."/>
            <person name="Winkler M.E."/>
        </authorList>
    </citation>
    <scope>NUCLEOTIDE SEQUENCE</scope>
</reference>
<dbReference type="GO" id="GO:0046872">
    <property type="term" value="F:metal ion binding"/>
    <property type="evidence" value="ECO:0007669"/>
    <property type="project" value="InterPro"/>
</dbReference>
<accession>A0A382Q6C8</accession>
<dbReference type="PANTHER" id="PTHR43016">
    <property type="entry name" value="PRESEQUENCE PROTEASE"/>
    <property type="match status" value="1"/>
</dbReference>
<dbReference type="AlphaFoldDB" id="A0A382Q6C8"/>
<dbReference type="InterPro" id="IPR011249">
    <property type="entry name" value="Metalloenz_LuxS/M16"/>
</dbReference>
<proteinExistence type="predicted"/>
<organism evidence="1">
    <name type="scientific">marine metagenome</name>
    <dbReference type="NCBI Taxonomy" id="408172"/>
    <lineage>
        <taxon>unclassified sequences</taxon>
        <taxon>metagenomes</taxon>
        <taxon>ecological metagenomes</taxon>
    </lineage>
</organism>
<protein>
    <recommendedName>
        <fullName evidence="2">Peptidase M16 N-terminal domain-containing protein</fullName>
    </recommendedName>
</protein>
<sequence length="78" mass="9033">MHDFELLRDEEISELNTRALYYRHRTGCELVSLINEDENKVFGINFRTPPTDSTGVAHILEHAVLCGSRKYPVKEPFI</sequence>
<dbReference type="EMBL" id="UINC01111507">
    <property type="protein sequence ID" value="SVC79781.1"/>
    <property type="molecule type" value="Genomic_DNA"/>
</dbReference>
<dbReference type="GO" id="GO:0004222">
    <property type="term" value="F:metalloendopeptidase activity"/>
    <property type="evidence" value="ECO:0007669"/>
    <property type="project" value="TreeGrafter"/>
</dbReference>
<dbReference type="Gene3D" id="3.30.830.10">
    <property type="entry name" value="Metalloenzyme, LuxS/M16 peptidase-like"/>
    <property type="match status" value="1"/>
</dbReference>
<dbReference type="SUPFAM" id="SSF63411">
    <property type="entry name" value="LuxS/MPP-like metallohydrolase"/>
    <property type="match status" value="1"/>
</dbReference>
<dbReference type="PANTHER" id="PTHR43016:SF13">
    <property type="entry name" value="PRESEQUENCE PROTEASE, MITOCHONDRIAL"/>
    <property type="match status" value="1"/>
</dbReference>